<evidence type="ECO:0000256" key="6">
    <source>
        <dbReference type="ARBA" id="ARBA00023295"/>
    </source>
</evidence>
<feature type="domain" description="Glycosyl hydrolase family 13 catalytic" evidence="7">
    <location>
        <begin position="9"/>
        <end position="397"/>
    </location>
</feature>
<sequence length="495" mass="56084">MSNDIEQNCTMIQAFEANSEGDYLHWRRIVDVLPELADIGITAMWLPHPAKAIGEESGYDVFNLYNLDHVDHQLSMGTKYGTKRELLRAIKKAKRHGIVTYIDAVIMQALCTERTEKPATTKVVVTEVDPTEVDPDDRTEEVSGIVGTKDWASIRLPGRHEKYSLDKLNFDDLRRLDYGAGMDWAQSVVAESSQHGQLMSADTGDNYPFEWDMIDWGNWIIKETGAVGFRFGPIKHMDCHFVADFIKSVRENANDPNLFAVGEYCKDDLSDSEEDLEEYLDSLGTQFSIFDTLLHYNFKEAGDRAEEYDMRAIWDSTIVQKRHTVAVTLVDNHDTVSIQVGQKLESWVSPAFKPLAYALILLRPSGYPCVFWGDLCGTKGDNPQQPVPRLDIMIRARKLYAYGELRDYWDHMNCVGWVRMGKSDEGQAGCAVVLCNGSSEGSKRMDVGKEHAGEKWKDLMGWYQGEIVIEDDGWAEFKCSARSVSIWVKVGAREE</sequence>
<comment type="similarity">
    <text evidence="2">Belongs to the glycosyl hydrolase 13 family.</text>
</comment>
<keyword evidence="5" id="KW-0119">Carbohydrate metabolism</keyword>
<comment type="caution">
    <text evidence="8">The sequence shown here is derived from an EMBL/GenBank/DDBJ whole genome shotgun (WGS) entry which is preliminary data.</text>
</comment>
<keyword evidence="9" id="KW-1185">Reference proteome</keyword>
<dbReference type="Pfam" id="PF09154">
    <property type="entry name" value="Alpha-amy_C_pro"/>
    <property type="match status" value="1"/>
</dbReference>
<name>A0A9P7VEQ2_9AGAR</name>
<dbReference type="EMBL" id="MU250610">
    <property type="protein sequence ID" value="KAG7439180.1"/>
    <property type="molecule type" value="Genomic_DNA"/>
</dbReference>
<dbReference type="InterPro" id="IPR017853">
    <property type="entry name" value="GH"/>
</dbReference>
<keyword evidence="6" id="KW-0326">Glycosidase</keyword>
<evidence type="ECO:0000256" key="1">
    <source>
        <dbReference type="ARBA" id="ARBA00001913"/>
    </source>
</evidence>
<dbReference type="SUPFAM" id="SSF51445">
    <property type="entry name" value="(Trans)glycosidases"/>
    <property type="match status" value="1"/>
</dbReference>
<dbReference type="NCBIfam" id="NF006969">
    <property type="entry name" value="PRK09441.1-2"/>
    <property type="match status" value="1"/>
</dbReference>
<dbReference type="Gene3D" id="3.20.20.80">
    <property type="entry name" value="Glycosidases"/>
    <property type="match status" value="1"/>
</dbReference>
<dbReference type="InterPro" id="IPR006047">
    <property type="entry name" value="GH13_cat_dom"/>
</dbReference>
<keyword evidence="4" id="KW-0378">Hydrolase</keyword>
<evidence type="ECO:0000256" key="3">
    <source>
        <dbReference type="ARBA" id="ARBA00022723"/>
    </source>
</evidence>
<dbReference type="SUPFAM" id="SSF51011">
    <property type="entry name" value="Glycosyl hydrolase domain"/>
    <property type="match status" value="1"/>
</dbReference>
<dbReference type="Proteomes" id="UP000812287">
    <property type="component" value="Unassembled WGS sequence"/>
</dbReference>
<evidence type="ECO:0000256" key="4">
    <source>
        <dbReference type="ARBA" id="ARBA00022801"/>
    </source>
</evidence>
<dbReference type="Gene3D" id="2.40.30.140">
    <property type="match status" value="1"/>
</dbReference>
<dbReference type="Gene3D" id="2.60.40.1180">
    <property type="entry name" value="Golgi alpha-mannosidase II"/>
    <property type="match status" value="1"/>
</dbReference>
<dbReference type="PANTHER" id="PTHR43447">
    <property type="entry name" value="ALPHA-AMYLASE"/>
    <property type="match status" value="1"/>
</dbReference>
<evidence type="ECO:0000313" key="8">
    <source>
        <dbReference type="EMBL" id="KAG7439180.1"/>
    </source>
</evidence>
<dbReference type="GO" id="GO:0005975">
    <property type="term" value="P:carbohydrate metabolic process"/>
    <property type="evidence" value="ECO:0007669"/>
    <property type="project" value="InterPro"/>
</dbReference>
<dbReference type="AlphaFoldDB" id="A0A9P7VEQ2"/>
<dbReference type="OrthoDB" id="550577at2759"/>
<organism evidence="8 9">
    <name type="scientific">Guyanagaster necrorhizus</name>
    <dbReference type="NCBI Taxonomy" id="856835"/>
    <lineage>
        <taxon>Eukaryota</taxon>
        <taxon>Fungi</taxon>
        <taxon>Dikarya</taxon>
        <taxon>Basidiomycota</taxon>
        <taxon>Agaricomycotina</taxon>
        <taxon>Agaricomycetes</taxon>
        <taxon>Agaricomycetidae</taxon>
        <taxon>Agaricales</taxon>
        <taxon>Marasmiineae</taxon>
        <taxon>Physalacriaceae</taxon>
        <taxon>Guyanagaster</taxon>
    </lineage>
</organism>
<gene>
    <name evidence="8" type="ORF">BT62DRAFT_1014275</name>
</gene>
<dbReference type="InterPro" id="IPR013780">
    <property type="entry name" value="Glyco_hydro_b"/>
</dbReference>
<protein>
    <submittedName>
        <fullName evidence="8">Alpha-amylase</fullName>
    </submittedName>
</protein>
<evidence type="ECO:0000313" key="9">
    <source>
        <dbReference type="Proteomes" id="UP000812287"/>
    </source>
</evidence>
<dbReference type="GO" id="GO:0004553">
    <property type="term" value="F:hydrolase activity, hydrolyzing O-glycosyl compounds"/>
    <property type="evidence" value="ECO:0007669"/>
    <property type="project" value="InterPro"/>
</dbReference>
<evidence type="ECO:0000256" key="5">
    <source>
        <dbReference type="ARBA" id="ARBA00023277"/>
    </source>
</evidence>
<dbReference type="GeneID" id="66100473"/>
<evidence type="ECO:0000256" key="2">
    <source>
        <dbReference type="ARBA" id="ARBA00008061"/>
    </source>
</evidence>
<dbReference type="GO" id="GO:0005509">
    <property type="term" value="F:calcium ion binding"/>
    <property type="evidence" value="ECO:0007669"/>
    <property type="project" value="InterPro"/>
</dbReference>
<dbReference type="SMART" id="SM00642">
    <property type="entry name" value="Aamy"/>
    <property type="match status" value="1"/>
</dbReference>
<accession>A0A9P7VEQ2</accession>
<dbReference type="InterPro" id="IPR013776">
    <property type="entry name" value="A-amylase_thermo"/>
</dbReference>
<reference evidence="8" key="1">
    <citation type="submission" date="2020-11" db="EMBL/GenBank/DDBJ databases">
        <title>Adaptations for nitrogen fixation in a non-lichenized fungal sporocarp promotes dispersal by wood-feeding termites.</title>
        <authorList>
            <consortium name="DOE Joint Genome Institute"/>
            <person name="Koch R.A."/>
            <person name="Yoon G."/>
            <person name="Arayal U."/>
            <person name="Lail K."/>
            <person name="Amirebrahimi M."/>
            <person name="Labutti K."/>
            <person name="Lipzen A."/>
            <person name="Riley R."/>
            <person name="Barry K."/>
            <person name="Henrissat B."/>
            <person name="Grigoriev I.V."/>
            <person name="Herr J.R."/>
            <person name="Aime M.C."/>
        </authorList>
    </citation>
    <scope>NUCLEOTIDE SEQUENCE</scope>
    <source>
        <strain evidence="8">MCA 3950</strain>
    </source>
</reference>
<dbReference type="InterPro" id="IPR015237">
    <property type="entry name" value="Alpha-amylase_C_pro"/>
</dbReference>
<proteinExistence type="inferred from homology"/>
<keyword evidence="3" id="KW-0479">Metal-binding</keyword>
<dbReference type="PIRSF" id="PIRSF001021">
    <property type="entry name" value="Alph-amls_thrmst"/>
    <property type="match status" value="1"/>
</dbReference>
<dbReference type="RefSeq" id="XP_043032684.1">
    <property type="nucleotide sequence ID" value="XM_043178186.1"/>
</dbReference>
<comment type="cofactor">
    <cofactor evidence="1">
        <name>Ca(2+)</name>
        <dbReference type="ChEBI" id="CHEBI:29108"/>
    </cofactor>
</comment>
<evidence type="ECO:0000259" key="7">
    <source>
        <dbReference type="SMART" id="SM00642"/>
    </source>
</evidence>